<sequence>MKRYSLAIIAASVTFSVSSPVLADPCQSLICMMGKVQGGVAGNGSVQDGCAQGISDFLSIVKTRHGHIDLTATPKARKDYLNLCPGAAGNPSDIDSIISKFGNATL</sequence>
<keyword evidence="3" id="KW-1185">Reference proteome</keyword>
<comment type="caution">
    <text evidence="2">The sequence shown here is derived from an EMBL/GenBank/DDBJ whole genome shotgun (WGS) entry which is preliminary data.</text>
</comment>
<evidence type="ECO:0000313" key="3">
    <source>
        <dbReference type="Proteomes" id="UP000054717"/>
    </source>
</evidence>
<reference evidence="2" key="1">
    <citation type="submission" date="2016-01" db="EMBL/GenBank/DDBJ databases">
        <authorList>
            <person name="Peeters Charlotte."/>
        </authorList>
    </citation>
    <scope>NUCLEOTIDE SEQUENCE</scope>
    <source>
        <strain evidence="2">LMG 22936</strain>
    </source>
</reference>
<dbReference type="RefSeq" id="WP_125469863.1">
    <property type="nucleotide sequence ID" value="NZ_FCNZ02000064.1"/>
</dbReference>
<evidence type="ECO:0000256" key="1">
    <source>
        <dbReference type="SAM" id="SignalP"/>
    </source>
</evidence>
<protein>
    <recommendedName>
        <fullName evidence="4">TrbM protein</fullName>
    </recommendedName>
</protein>
<feature type="chain" id="PRO_5011116732" description="TrbM protein" evidence="1">
    <location>
        <begin position="24"/>
        <end position="106"/>
    </location>
</feature>
<feature type="signal peptide" evidence="1">
    <location>
        <begin position="1"/>
        <end position="23"/>
    </location>
</feature>
<gene>
    <name evidence="2" type="ORF">AWB66_06211</name>
</gene>
<proteinExistence type="predicted"/>
<keyword evidence="1" id="KW-0732">Signal</keyword>
<evidence type="ECO:0000313" key="2">
    <source>
        <dbReference type="EMBL" id="SAL80242.1"/>
    </source>
</evidence>
<dbReference type="EMBL" id="FCNZ02000064">
    <property type="protein sequence ID" value="SAL80242.1"/>
    <property type="molecule type" value="Genomic_DNA"/>
</dbReference>
<evidence type="ECO:0008006" key="4">
    <source>
        <dbReference type="Google" id="ProtNLM"/>
    </source>
</evidence>
<dbReference type="AlphaFoldDB" id="A0A158KGI5"/>
<organism evidence="2 3">
    <name type="scientific">Caballeronia telluris</name>
    <dbReference type="NCBI Taxonomy" id="326475"/>
    <lineage>
        <taxon>Bacteria</taxon>
        <taxon>Pseudomonadati</taxon>
        <taxon>Pseudomonadota</taxon>
        <taxon>Betaproteobacteria</taxon>
        <taxon>Burkholderiales</taxon>
        <taxon>Burkholderiaceae</taxon>
        <taxon>Caballeronia</taxon>
    </lineage>
</organism>
<name>A0A158KGI5_9BURK</name>
<dbReference type="STRING" id="326475.AWB66_06211"/>
<dbReference type="Proteomes" id="UP000054717">
    <property type="component" value="Unassembled WGS sequence"/>
</dbReference>
<accession>A0A158KGI5</accession>